<dbReference type="OrthoDB" id="9808813at2"/>
<evidence type="ECO:0000256" key="3">
    <source>
        <dbReference type="ARBA" id="ARBA00023199"/>
    </source>
</evidence>
<dbReference type="AlphaFoldDB" id="A0A1M4UHC2"/>
<dbReference type="EMBL" id="FQUU01000002">
    <property type="protein sequence ID" value="SHE56097.1"/>
    <property type="molecule type" value="Genomic_DNA"/>
</dbReference>
<dbReference type="Pfam" id="PF11799">
    <property type="entry name" value="IMS_C"/>
    <property type="match status" value="1"/>
</dbReference>
<dbReference type="SUPFAM" id="SSF56672">
    <property type="entry name" value="DNA/RNA polymerases"/>
    <property type="match status" value="1"/>
</dbReference>
<dbReference type="GO" id="GO:0006281">
    <property type="term" value="P:DNA repair"/>
    <property type="evidence" value="ECO:0007669"/>
    <property type="project" value="UniProtKB-KW"/>
</dbReference>
<feature type="domain" description="UmuC" evidence="6">
    <location>
        <begin position="2"/>
        <end position="186"/>
    </location>
</feature>
<evidence type="ECO:0000256" key="5">
    <source>
        <dbReference type="ARBA" id="ARBA00023236"/>
    </source>
</evidence>
<evidence type="ECO:0000313" key="7">
    <source>
        <dbReference type="EMBL" id="SHE56097.1"/>
    </source>
</evidence>
<dbReference type="GO" id="GO:0003684">
    <property type="term" value="F:damaged DNA binding"/>
    <property type="evidence" value="ECO:0007669"/>
    <property type="project" value="InterPro"/>
</dbReference>
<dbReference type="Gene3D" id="3.30.70.270">
    <property type="match status" value="1"/>
</dbReference>
<keyword evidence="4" id="KW-0234">DNA repair</keyword>
<dbReference type="GO" id="GO:0009432">
    <property type="term" value="P:SOS response"/>
    <property type="evidence" value="ECO:0007669"/>
    <property type="project" value="UniProtKB-KW"/>
</dbReference>
<dbReference type="PANTHER" id="PTHR11076:SF34">
    <property type="entry name" value="PROTEIN UMUC"/>
    <property type="match status" value="1"/>
</dbReference>
<dbReference type="Pfam" id="PF13438">
    <property type="entry name" value="DUF4113"/>
    <property type="match status" value="1"/>
</dbReference>
<dbReference type="InterPro" id="IPR017961">
    <property type="entry name" value="DNA_pol_Y-fam_little_finger"/>
</dbReference>
<dbReference type="Pfam" id="PF00817">
    <property type="entry name" value="IMS"/>
    <property type="match status" value="1"/>
</dbReference>
<dbReference type="PROSITE" id="PS50173">
    <property type="entry name" value="UMUC"/>
    <property type="match status" value="1"/>
</dbReference>
<comment type="similarity">
    <text evidence="1">Belongs to the DNA polymerase type-Y family.</text>
</comment>
<keyword evidence="5" id="KW-0742">SOS response</keyword>
<organism evidence="7 8">
    <name type="scientific">Flavisolibacter ginsengisoli DSM 18119</name>
    <dbReference type="NCBI Taxonomy" id="1121884"/>
    <lineage>
        <taxon>Bacteria</taxon>
        <taxon>Pseudomonadati</taxon>
        <taxon>Bacteroidota</taxon>
        <taxon>Chitinophagia</taxon>
        <taxon>Chitinophagales</taxon>
        <taxon>Chitinophagaceae</taxon>
        <taxon>Flavisolibacter</taxon>
    </lineage>
</organism>
<evidence type="ECO:0000256" key="2">
    <source>
        <dbReference type="ARBA" id="ARBA00022763"/>
    </source>
</evidence>
<dbReference type="GO" id="GO:0003887">
    <property type="term" value="F:DNA-directed DNA polymerase activity"/>
    <property type="evidence" value="ECO:0007669"/>
    <property type="project" value="TreeGrafter"/>
</dbReference>
<dbReference type="Gene3D" id="3.40.1170.60">
    <property type="match status" value="1"/>
</dbReference>
<evidence type="ECO:0000256" key="4">
    <source>
        <dbReference type="ARBA" id="ARBA00023204"/>
    </source>
</evidence>
<dbReference type="InterPro" id="IPR001126">
    <property type="entry name" value="UmuC"/>
</dbReference>
<dbReference type="InterPro" id="IPR050116">
    <property type="entry name" value="DNA_polymerase-Y"/>
</dbReference>
<reference evidence="7 8" key="1">
    <citation type="submission" date="2016-11" db="EMBL/GenBank/DDBJ databases">
        <authorList>
            <person name="Jaros S."/>
            <person name="Januszkiewicz K."/>
            <person name="Wedrychowicz H."/>
        </authorList>
    </citation>
    <scope>NUCLEOTIDE SEQUENCE [LARGE SCALE GENOMIC DNA]</scope>
    <source>
        <strain evidence="7 8">DSM 18119</strain>
    </source>
</reference>
<evidence type="ECO:0000259" key="6">
    <source>
        <dbReference type="PROSITE" id="PS50173"/>
    </source>
</evidence>
<sequence>MIALIDCNNFYCSCERVFNPGLLGRALIVLSNNDGCAISRSEEAKELGIQMAQPAFMIDELIKKEEVNVFSSNYTLYDDMSRRVMQVIKELVPRAEVYSVDEIFADLSGMKYKDLEELGSEIKDMVGRCTGIPVTVGIAPTKTLAKMANRYAKKNRPGEGVFSADTKELVEMLLSATKIGDVWGIGKQFEALLSGKGFVTALDLVNRAPEEWIRKEMSVVGQRLFHELKGINCIPWEETTKVRKNICTSRSFGKLITRKNEVAQSIAKFTSSCGEKLRKEKTCARRVHVFLQTNPHRPQDPQYFQSITLELEMATNLTTLLLKHAMKALDMIFREGYNYQKAGVMMLDLIPQKEVQLGLFETLTYEKDQKLMEKVDELNKVFGKDVVRFGVQDYGQNWKLKQGNLSGAYTTRLHQVIKAS</sequence>
<dbReference type="RefSeq" id="WP_072833801.1">
    <property type="nucleotide sequence ID" value="NZ_FQUU01000002.1"/>
</dbReference>
<dbReference type="GO" id="GO:0042276">
    <property type="term" value="P:error-prone translesion synthesis"/>
    <property type="evidence" value="ECO:0007669"/>
    <property type="project" value="TreeGrafter"/>
</dbReference>
<protein>
    <submittedName>
        <fullName evidence="7">DNA polymerase V</fullName>
    </submittedName>
</protein>
<evidence type="ECO:0000256" key="1">
    <source>
        <dbReference type="ARBA" id="ARBA00010945"/>
    </source>
</evidence>
<dbReference type="Proteomes" id="UP000184048">
    <property type="component" value="Unassembled WGS sequence"/>
</dbReference>
<dbReference type="GO" id="GO:0005829">
    <property type="term" value="C:cytosol"/>
    <property type="evidence" value="ECO:0007669"/>
    <property type="project" value="TreeGrafter"/>
</dbReference>
<proteinExistence type="inferred from homology"/>
<dbReference type="InterPro" id="IPR043502">
    <property type="entry name" value="DNA/RNA_pol_sf"/>
</dbReference>
<dbReference type="STRING" id="1121884.SAMN02745131_00654"/>
<keyword evidence="2" id="KW-0227">DNA damage</keyword>
<dbReference type="InterPro" id="IPR025188">
    <property type="entry name" value="DUF4113"/>
</dbReference>
<accession>A0A1M4UHC2</accession>
<dbReference type="CDD" id="cd01700">
    <property type="entry name" value="PolY_Pol_V_umuC"/>
    <property type="match status" value="1"/>
</dbReference>
<keyword evidence="3" id="KW-0741">SOS mutagenesis</keyword>
<gene>
    <name evidence="7" type="ORF">SAMN02745131_00654</name>
</gene>
<evidence type="ECO:0000313" key="8">
    <source>
        <dbReference type="Proteomes" id="UP000184048"/>
    </source>
</evidence>
<dbReference type="PANTHER" id="PTHR11076">
    <property type="entry name" value="DNA REPAIR POLYMERASE UMUC / TRANSFERASE FAMILY MEMBER"/>
    <property type="match status" value="1"/>
</dbReference>
<name>A0A1M4UHC2_9BACT</name>
<dbReference type="InterPro" id="IPR043128">
    <property type="entry name" value="Rev_trsase/Diguanyl_cyclase"/>
</dbReference>
<keyword evidence="8" id="KW-1185">Reference proteome</keyword>